<feature type="non-terminal residue" evidence="2">
    <location>
        <position position="1"/>
    </location>
</feature>
<keyword evidence="1" id="KW-0812">Transmembrane</keyword>
<evidence type="ECO:0000313" key="2">
    <source>
        <dbReference type="EMBL" id="CAG7720331.1"/>
    </source>
</evidence>
<accession>A0A8J2NP18</accession>
<name>A0A8J2NP18_9HEXA</name>
<dbReference type="Proteomes" id="UP000708208">
    <property type="component" value="Unassembled WGS sequence"/>
</dbReference>
<reference evidence="2" key="1">
    <citation type="submission" date="2021-06" db="EMBL/GenBank/DDBJ databases">
        <authorList>
            <person name="Hodson N. C."/>
            <person name="Mongue J. A."/>
            <person name="Jaron S. K."/>
        </authorList>
    </citation>
    <scope>NUCLEOTIDE SEQUENCE</scope>
</reference>
<keyword evidence="3" id="KW-1185">Reference proteome</keyword>
<dbReference type="EMBL" id="CAJVCH010069627">
    <property type="protein sequence ID" value="CAG7720331.1"/>
    <property type="molecule type" value="Genomic_DNA"/>
</dbReference>
<proteinExistence type="predicted"/>
<keyword evidence="1" id="KW-1133">Transmembrane helix</keyword>
<organism evidence="2 3">
    <name type="scientific">Allacma fusca</name>
    <dbReference type="NCBI Taxonomy" id="39272"/>
    <lineage>
        <taxon>Eukaryota</taxon>
        <taxon>Metazoa</taxon>
        <taxon>Ecdysozoa</taxon>
        <taxon>Arthropoda</taxon>
        <taxon>Hexapoda</taxon>
        <taxon>Collembola</taxon>
        <taxon>Symphypleona</taxon>
        <taxon>Sminthuridae</taxon>
        <taxon>Allacma</taxon>
    </lineage>
</organism>
<feature type="transmembrane region" description="Helical" evidence="1">
    <location>
        <begin position="12"/>
        <end position="31"/>
    </location>
</feature>
<dbReference type="AlphaFoldDB" id="A0A8J2NP18"/>
<gene>
    <name evidence="2" type="ORF">AFUS01_LOCUS9613</name>
</gene>
<sequence>LRGSKNRNPHQIHAWLVYAVIYVIVSTVYAIT</sequence>
<keyword evidence="1" id="KW-0472">Membrane</keyword>
<comment type="caution">
    <text evidence="2">The sequence shown here is derived from an EMBL/GenBank/DDBJ whole genome shotgun (WGS) entry which is preliminary data.</text>
</comment>
<protein>
    <submittedName>
        <fullName evidence="2">Uncharacterized protein</fullName>
    </submittedName>
</protein>
<feature type="non-terminal residue" evidence="2">
    <location>
        <position position="32"/>
    </location>
</feature>
<evidence type="ECO:0000256" key="1">
    <source>
        <dbReference type="SAM" id="Phobius"/>
    </source>
</evidence>
<evidence type="ECO:0000313" key="3">
    <source>
        <dbReference type="Proteomes" id="UP000708208"/>
    </source>
</evidence>